<dbReference type="EMBL" id="JASBWU010000031">
    <property type="protein sequence ID" value="KAJ9111265.1"/>
    <property type="molecule type" value="Genomic_DNA"/>
</dbReference>
<proteinExistence type="predicted"/>
<name>A0ACC2WHL3_9TREE</name>
<reference evidence="1" key="1">
    <citation type="submission" date="2023-04" db="EMBL/GenBank/DDBJ databases">
        <title>Draft Genome sequencing of Naganishia species isolated from polar environments using Oxford Nanopore Technology.</title>
        <authorList>
            <person name="Leo P."/>
            <person name="Venkateswaran K."/>
        </authorList>
    </citation>
    <scope>NUCLEOTIDE SEQUENCE</scope>
    <source>
        <strain evidence="1">MNA-CCFEE 5425</strain>
    </source>
</reference>
<dbReference type="Proteomes" id="UP001243375">
    <property type="component" value="Unassembled WGS sequence"/>
</dbReference>
<comment type="caution">
    <text evidence="1">The sequence shown here is derived from an EMBL/GenBank/DDBJ whole genome shotgun (WGS) entry which is preliminary data.</text>
</comment>
<protein>
    <submittedName>
        <fullName evidence="1">Uncharacterized protein</fullName>
    </submittedName>
</protein>
<evidence type="ECO:0000313" key="2">
    <source>
        <dbReference type="Proteomes" id="UP001243375"/>
    </source>
</evidence>
<sequence length="157" mass="16516">MSGLAVGTSIGPVIGGILYDKLGWNAPFIFCIGCCVVDFIGRLLVIERKDLPAECRRTLSALPADVKTNPSAPPSNEETEDVKDGALSSNALAQDKASTSSPYELQATASQTTAPTPPPKQLGPLEVLLQLGRSPRALTAFGLEFTYAIIMAALEPT</sequence>
<organism evidence="1 2">
    <name type="scientific">Naganishia vaughanmartiniae</name>
    <dbReference type="NCBI Taxonomy" id="1424756"/>
    <lineage>
        <taxon>Eukaryota</taxon>
        <taxon>Fungi</taxon>
        <taxon>Dikarya</taxon>
        <taxon>Basidiomycota</taxon>
        <taxon>Agaricomycotina</taxon>
        <taxon>Tremellomycetes</taxon>
        <taxon>Filobasidiales</taxon>
        <taxon>Filobasidiaceae</taxon>
        <taxon>Naganishia</taxon>
    </lineage>
</organism>
<accession>A0ACC2WHL3</accession>
<gene>
    <name evidence="1" type="ORF">QFC22_006565</name>
</gene>
<evidence type="ECO:0000313" key="1">
    <source>
        <dbReference type="EMBL" id="KAJ9111265.1"/>
    </source>
</evidence>
<keyword evidence="2" id="KW-1185">Reference proteome</keyword>